<feature type="domain" description="C2H2-type" evidence="3">
    <location>
        <begin position="3685"/>
        <end position="3706"/>
    </location>
</feature>
<dbReference type="InterPro" id="IPR013087">
    <property type="entry name" value="Znf_C2H2_type"/>
</dbReference>
<reference evidence="5" key="2">
    <citation type="submission" date="2024-04" db="EMBL/GenBank/DDBJ databases">
        <authorList>
            <person name="Chen Y."/>
            <person name="Shah S."/>
            <person name="Dougan E. K."/>
            <person name="Thang M."/>
            <person name="Chan C."/>
        </authorList>
    </citation>
    <scope>NUCLEOTIDE SEQUENCE [LARGE SCALE GENOMIC DNA]</scope>
</reference>
<feature type="region of interest" description="Disordered" evidence="1">
    <location>
        <begin position="4181"/>
        <end position="4247"/>
    </location>
</feature>
<organism evidence="4">
    <name type="scientific">Cladocopium goreaui</name>
    <dbReference type="NCBI Taxonomy" id="2562237"/>
    <lineage>
        <taxon>Eukaryota</taxon>
        <taxon>Sar</taxon>
        <taxon>Alveolata</taxon>
        <taxon>Dinophyceae</taxon>
        <taxon>Suessiales</taxon>
        <taxon>Symbiodiniaceae</taxon>
        <taxon>Cladocopium</taxon>
    </lineage>
</organism>
<protein>
    <recommendedName>
        <fullName evidence="3">C2H2-type domain-containing protein</fullName>
    </recommendedName>
</protein>
<keyword evidence="6" id="KW-1185">Reference proteome</keyword>
<dbReference type="Gene3D" id="3.30.420.10">
    <property type="entry name" value="Ribonuclease H-like superfamily/Ribonuclease H"/>
    <property type="match status" value="1"/>
</dbReference>
<evidence type="ECO:0000259" key="3">
    <source>
        <dbReference type="PROSITE" id="PS00028"/>
    </source>
</evidence>
<feature type="compositionally biased region" description="Polar residues" evidence="1">
    <location>
        <begin position="509"/>
        <end position="519"/>
    </location>
</feature>
<evidence type="ECO:0000313" key="5">
    <source>
        <dbReference type="EMBL" id="CAL1168432.1"/>
    </source>
</evidence>
<dbReference type="EMBL" id="CAMXCT010006511">
    <property type="protein sequence ID" value="CAI4015057.1"/>
    <property type="molecule type" value="Genomic_DNA"/>
</dbReference>
<evidence type="ECO:0000256" key="1">
    <source>
        <dbReference type="SAM" id="MobiDB-lite"/>
    </source>
</evidence>
<dbReference type="SUPFAM" id="SSF53098">
    <property type="entry name" value="Ribonuclease H-like"/>
    <property type="match status" value="1"/>
</dbReference>
<dbReference type="Proteomes" id="UP001152797">
    <property type="component" value="Unassembled WGS sequence"/>
</dbReference>
<feature type="compositionally biased region" description="Low complexity" evidence="1">
    <location>
        <begin position="1052"/>
        <end position="1067"/>
    </location>
</feature>
<reference evidence="4" key="1">
    <citation type="submission" date="2022-10" db="EMBL/GenBank/DDBJ databases">
        <authorList>
            <person name="Chen Y."/>
            <person name="Dougan E. K."/>
            <person name="Chan C."/>
            <person name="Rhodes N."/>
            <person name="Thang M."/>
        </authorList>
    </citation>
    <scope>NUCLEOTIDE SEQUENCE</scope>
</reference>
<dbReference type="OrthoDB" id="415871at2759"/>
<dbReference type="Gene3D" id="3.60.10.10">
    <property type="entry name" value="Endonuclease/exonuclease/phosphatase"/>
    <property type="match status" value="1"/>
</dbReference>
<dbReference type="EMBL" id="CAMXCT020006511">
    <property type="protein sequence ID" value="CAL1168432.1"/>
    <property type="molecule type" value="Genomic_DNA"/>
</dbReference>
<feature type="compositionally biased region" description="Polar residues" evidence="1">
    <location>
        <begin position="1295"/>
        <end position="1323"/>
    </location>
</feature>
<evidence type="ECO:0000313" key="6">
    <source>
        <dbReference type="Proteomes" id="UP001152797"/>
    </source>
</evidence>
<dbReference type="SUPFAM" id="SSF56219">
    <property type="entry name" value="DNase I-like"/>
    <property type="match status" value="1"/>
</dbReference>
<evidence type="ECO:0000313" key="4">
    <source>
        <dbReference type="EMBL" id="CAI4015057.1"/>
    </source>
</evidence>
<feature type="compositionally biased region" description="Polar residues" evidence="1">
    <location>
        <begin position="4395"/>
        <end position="4405"/>
    </location>
</feature>
<feature type="region of interest" description="Disordered" evidence="1">
    <location>
        <begin position="4331"/>
        <end position="4352"/>
    </location>
</feature>
<comment type="caution">
    <text evidence="4">The sequence shown here is derived from an EMBL/GenBank/DDBJ whole genome shotgun (WGS) entry which is preliminary data.</text>
</comment>
<keyword evidence="2" id="KW-0472">Membrane</keyword>
<dbReference type="InterPro" id="IPR012337">
    <property type="entry name" value="RNaseH-like_sf"/>
</dbReference>
<keyword evidence="2" id="KW-1133">Transmembrane helix</keyword>
<feature type="compositionally biased region" description="Low complexity" evidence="1">
    <location>
        <begin position="4217"/>
        <end position="4239"/>
    </location>
</feature>
<feature type="transmembrane region" description="Helical" evidence="2">
    <location>
        <begin position="318"/>
        <end position="340"/>
    </location>
</feature>
<keyword evidence="2" id="KW-0812">Transmembrane</keyword>
<dbReference type="EMBL" id="CAMXCT030006511">
    <property type="protein sequence ID" value="CAL4802369.1"/>
    <property type="molecule type" value="Genomic_DNA"/>
</dbReference>
<proteinExistence type="predicted"/>
<feature type="compositionally biased region" description="Low complexity" evidence="1">
    <location>
        <begin position="4416"/>
        <end position="4431"/>
    </location>
</feature>
<feature type="region of interest" description="Disordered" evidence="1">
    <location>
        <begin position="1002"/>
        <end position="1067"/>
    </location>
</feature>
<name>A0A9P1GLB4_9DINO</name>
<feature type="compositionally biased region" description="Basic and acidic residues" evidence="1">
    <location>
        <begin position="2253"/>
        <end position="2265"/>
    </location>
</feature>
<dbReference type="PANTHER" id="PTHR47027">
    <property type="entry name" value="REVERSE TRANSCRIPTASE DOMAIN-CONTAINING PROTEIN"/>
    <property type="match status" value="1"/>
</dbReference>
<dbReference type="PROSITE" id="PS00028">
    <property type="entry name" value="ZINC_FINGER_C2H2_1"/>
    <property type="match status" value="1"/>
</dbReference>
<dbReference type="PANTHER" id="PTHR47027:SF20">
    <property type="entry name" value="REVERSE TRANSCRIPTASE-LIKE PROTEIN WITH RNA-DIRECTED DNA POLYMERASE DOMAIN"/>
    <property type="match status" value="1"/>
</dbReference>
<feature type="transmembrane region" description="Helical" evidence="2">
    <location>
        <begin position="167"/>
        <end position="187"/>
    </location>
</feature>
<feature type="region of interest" description="Disordered" evidence="1">
    <location>
        <begin position="503"/>
        <end position="524"/>
    </location>
</feature>
<dbReference type="GO" id="GO:0003676">
    <property type="term" value="F:nucleic acid binding"/>
    <property type="evidence" value="ECO:0007669"/>
    <property type="project" value="InterPro"/>
</dbReference>
<accession>A0A9P1GLB4</accession>
<feature type="region of interest" description="Disordered" evidence="1">
    <location>
        <begin position="1295"/>
        <end position="1331"/>
    </location>
</feature>
<feature type="region of interest" description="Disordered" evidence="1">
    <location>
        <begin position="4366"/>
        <end position="4431"/>
    </location>
</feature>
<evidence type="ECO:0000256" key="2">
    <source>
        <dbReference type="SAM" id="Phobius"/>
    </source>
</evidence>
<feature type="region of interest" description="Disordered" evidence="1">
    <location>
        <begin position="728"/>
        <end position="749"/>
    </location>
</feature>
<feature type="region of interest" description="Disordered" evidence="1">
    <location>
        <begin position="2241"/>
        <end position="2268"/>
    </location>
</feature>
<dbReference type="InterPro" id="IPR036691">
    <property type="entry name" value="Endo/exonu/phosph_ase_sf"/>
</dbReference>
<gene>
    <name evidence="4" type="ORF">C1SCF055_LOCUS39910</name>
</gene>
<dbReference type="InterPro" id="IPR036397">
    <property type="entry name" value="RNaseH_sf"/>
</dbReference>
<sequence>MANFESPFVSAQGTDTATGYNMAATAWPDFSGSSQLQFAQMLGMPQQSGGWYQNQGFADVSRSRGWGKWTGNPGTGLMTVDNQNLRVPDGPRWSWQVVPIPVWLYRCQHVEAPMVAALLLLQLLAGVVGDLQMNATRVKALQNFVAKQKMKGVDDAQLLLQQYRLRWGWRISIFFFIGFVTTVDLFFMIKSSFPKAATVVQAARGMGYWDCGVCMGVPDKFCDDNVKGNLAFWCNPEYWSSNGNNFAYGYRSSQVDGCEEGLVDCGACLCVPLQYCAGTNAIGVCGGSFIGSGLAAVQVGSCTVQPNTELADSHYPGLGVWFMLSGAYFFFALFVSLLSLKDFFVIDLFGLSVYQNGDCEPEMQLQEETGCRPARLVSPSSRHCTPWTFEVEEHHTHPWKSSFQRLELPLSCCGSNDNDESCSMEMPHLSAIEEEQCNVLFCMPAAMAKRDRPVLCAWLEAASTDGPRPVSAVTMAAASTTRLASTLAVDIFERKNTFSEAKTTAKECQGQQDPQTGSTEADAGSAYDDAGCSYGAGSTDAHHVPSTGNAAAWQPPANPNLAKMPAPVPAALHPMAMPFTPTMPTMPAPPMPKLPATSMTSSSDTDAEVRGLMTMMRGRQAELPEDMQKKVQKVLTKFGQQTSTDLHAAVTALDTARQNYDEAVLARSQHHSMWKKFLSDAVQLWQTYAQQFMEQEKKLQEQVSTHKDSLLSAKRDLENSKLAKLDSGAVQHITSDEEAEDQDNSSATQAATKITETMEGLAQSLQSLHREAEVLVAEEAHVAKRPRTTPKIEDLEMLVECDFKVRQPEAMPSFDPQISGEITVLKWSHSIIEEHNFLNEWEAIEKARSLSLDIETYNGVFYDNEETRKFHTIATSTVSPHKSLGFAPDVDVLIGLEDELVMYHAVVPEISLGHGLMPWRAGLLRGGEYQHQQYTTNEQAEAPYDTRHWQCTAHPLDEAAPHRPLAECEQGSTTAIATFDEEIVVHMGLADDSLFTQASISPSKLSSWSGKPWTVRASSVPDDTRETEDSDHIHLMARRPLRHAPSDEGRSSETATSSSTSSSSTRRLSSSWRQTVLMLLDGRMLPARLPWHDGNELAEQIAQTVGVEVSELLGIHHVSNRPQDLIQQELQCLLLQVRDENRPSSFVRMILVDLEIYETNEVLPGAFRRFSKWLPLTLNRVSAFRLLELESLLHAHRENSRLWHNNILIPDGQVSPMHLADGDFLKVIIGHHEAFSECESEGSSFEIEDSRTEPDFVSSFQSLQYRPPSKHSPADVDPLSLKAVCISGDCRSHPYQQSVNSMNDPPNSSTGADNSPASAQSGRPPSADSPTWHHEIWDILCTAGATEMEEEGPIIYVNSYFISHLYTPRNEVLRPLRFDAEHESWDASVRFMWEDFVDQRAPFDIFVVHPDPPNTIYEGAVATVLVVQHPLPRKAAIVVTAVPDTHDVRHRKAVALSVDPLVPQTRLINAADVQDLCNRPGCVIWIGDREVQAGTDIRMHDGLGIRISIPADRLDLTRRSTDLIGVQQQREAAAVPNANEDNTDEVLLLSTQTMHLQQALRRTLRLLADDQKHDCRLEVSLSDQRIVQTTIEEDGRHLDGLQEAWFQASPVFAASADEAAVTFTTWPGTRLQLRVMERKDPVGLQDWRMQIWSAWQEYIVLGQELEYQLVTPMPHTFDRRIAAHVIVIQRPIETWVTSIVTLFDERALQSVVSQLAITTHEHILLDNLARVFGIFDSCFGATPAFSCLAWYKDLCMRPGAPIPGRSGMGINILLRNRVPAVSPTPEDSEAHSLLSTFVKSQQPDSAKHSPVCNKCENIKCRLPENPTPGGSDETGDAAPHLTPVAIPNFAAAPVPIPDYVFEMLADLRANMIRTDDAQPGFVVRVWYLHHMHRRMSRIARYLHLSGPPHMWHPQVIALWFDRIVPFEAIAMHVVKPRPFRSTHEQNLAFDLIVAQGLHAQRAAGLISVYPAPADPTFPQFAAAFSLRPHVSGAGLIHKLAFQQVCQVHRCQIFHRWNELPLTQELAHVMADGDGFDVHIYRNVPNLPEQPAAVMPEEVTQPEPDLPFGEHPETDGPVLLQLHSLLSKAEDLSIGFHETSRTESHSALPEHEVPIRVIGLGNLQARVPSFVAIASPLTAEQVHQEISSFGHSCNVVLSSNNTLAVCVPEPWPFEEGKLMLMFTDMQQDFPDDHSTFLTLIDQADMSEVQLMALLHRLGYEKAVIQGRRYVHDAFLEVSFLQAGGSPESPQPIEKQQKPWPEKPRGDRQKHRPMWFAQGAKKLPPCLLDLGLTGEELQTLFHSKTDYLCKITEGLPISQVTSEAITSLKHHQTCDRLVIYADGSSQSKHKHVAPALNEELDVPDAWSFVVLGETFVDSSTSELTLLGWHAHQVRYDTQHPWHIGANHVGSTIAEREALTWAFIWRLGFDSCLPTVFRSDSLLTIGQASGSVGSAVCDLSFQTLRGCYQILKSALGEDVELDHVFGHMDEPWNEMTDALAKQEAMSSFFLPRPQIDIPKLLPKIPFLWMIFNTMHGLPSFVGTGFDIKAPTLPQREPPVPTDPQESQAIKQVKYKLSVATANVQSLGTAEQGFTGKLDYLREQFSAMHLNLMGVQESRASEGMSVKQGVLRLCSGHSQGRWGVELWVNLLQPFAYIKKTALFFRKQDFHVAFRDPRRLLVHISNAHFQSWCFVAHAPQSGISMTERQTWWDATRDLLLRFLLADEPLFFCLDANAAPGAPDGVSVFKTGFRHSSGTQFLRDFLDAFELCLPITSDSHKGTAITWTSPDDGEYTIDYVAIPRAWMGACDHSCVLTDFDLANVNLDHSAVAIDLQWTQVASARIKAKTEIRDFERSLINKDVEQRLGQPILCSWDDDVESQAKKITEHFHRNLAFSFPKAKHSPKKPYVSETLWQLRAQKIALRKQLRTCRGLLRREALARVFLAWRAGQNHEEVLDLRQSRSQKLQQVLQQIDPSTPASRIQQLLRPFKGPSNKLRQGLAPLPLVKDARGEFCRTAEDALERWITFFGDMEGGYRASQQEQWKSWRDNLAGFLQSEMVIPVEEVPSLCDLEQACRASAPGKASGLDAIPSELCKFCPQAVALHLYSLMLKTCAHGQEAIAHKGGILLPIWKGKLLKDQCSAFRSILLSSCLGKVMHKAVRTKQLDLYQQFLHRQQLGGRRGVPVTLGGHQVRAFQRLCAQNGKPSALLFIDLQEAFYRVLRPLVVDGPIDDASIAAMAARIGLDKGFMHDLHCALQQPSALEEAGIPCHLRRAIRALHTDTYFKLPTQGDQVVTQIGTRPGDSFADVIFGYLMAKVLTKFQHAMEAQGLLLHLPAADTLSFEETPLPDTIPFVGPCWMDDLCVCLTADTNIALQSALGVATGQILDIFKSYAMTPNLQPGKTAVIISPRGPGTNKWKKRIFGPLADGNFLSLGEHHPYKVPVVTEYTHLGGKVHFSTKLRREIKTRLGQAHQEFNRHRKLLYHNKHFQMDKKKELFQSLILSRLLFGAETWTFPDQRTKEYLHGSIMSLLKRLLHCPGHCPISDEEILFRTNMPSPTTLLRLRRLRYLGSLLAVGDTASWGLINQDKDWLALVRDNFRWMWHQLHHCCSLGDPSTHLPRWLEVIQYHRGYWKRLIRRATEHSIGVQDREFLVASTHLRFLEGLAAGQFVTPPAPPDQWQDRLGPQAYGCMQCGRACRSLGGEGAHMYRAHGEVNPVRQLMASTQCAACLTEYFTMGKLKMHLRRSSACRVTLLGRGHREIVQPGLGSNEDTERLLQWDNKVPPLTASGPHLPAVQGRDFDVEHQALYEALILGIMDIDTASYEAFARQCIQEQSISWTKCRLTLQEALRQIAEGFLDVETNHLQTCTAILRRLATAEAWPFLEHVPSGSYPTVPSLDEIAKKIEDTQILLDRQAVPRPVGKERVFLHAFSGRRRPGDLQHYLEAAFARQSDGVLLHVVSMDVVIDPEWGDACRQETREFWLRGALDGFVQGGLCGPPCETWSQARFADLGDEQGRHPRPLRSLEWLWGLPSLSLREQGQVAVGNELLLFSIDLLICLARSEGLGVLEHPGEPEDETKPSIWRLPIVQLLRQLPGFDFVDFAQGLLGAKSPKPTRFLTLNMDSLPRFLHSHRLCPDLPRSSAIGKTQDGQWATTSLKEYPPALNRALGESFAYHLLQMLQQQVMQRQMAQSDSAPKDGQAKATGGVPAPPGISSTTPINAIKAGGVAPGEKAAPKAARPGAAGASSERTASNEAGAKAGQLLLNLVNNKEEKPSQGAGAALLQQLKGGGKKPEVRSDDGAGMALLQQVKNGEKSWTQGTGAGWSWWNSGKSTAYEGDWDDWGQGKAGKKGKSSDWGAWNSGADWWGYGQEWSNDAQWWAPSAPQWTRQTPKKGKGKGARPSNSQDTSEGSNDSDDSNQPKAAANSLLGGAASSWNL</sequence>